<gene>
    <name evidence="1" type="ORF">MM415B07304_0003</name>
</gene>
<organism evidence="1">
    <name type="scientific">viral metagenome</name>
    <dbReference type="NCBI Taxonomy" id="1070528"/>
    <lineage>
        <taxon>unclassified sequences</taxon>
        <taxon>metagenomes</taxon>
        <taxon>organismal metagenomes</taxon>
    </lineage>
</organism>
<name>A0A6M3LTJ1_9ZZZZ</name>
<sequence length="94" mass="11262">METLKELRERLGVKFHNIEWIVPKDPPKNFIIKYYSDKTKEIITEKHEDGVYTIIGKEKVSDDFDITEDGIQWDNLDQNETLFNKAIEEILERY</sequence>
<evidence type="ECO:0000313" key="1">
    <source>
        <dbReference type="EMBL" id="QJA96834.1"/>
    </source>
</evidence>
<reference evidence="1" key="1">
    <citation type="submission" date="2020-03" db="EMBL/GenBank/DDBJ databases">
        <title>The deep terrestrial virosphere.</title>
        <authorList>
            <person name="Holmfeldt K."/>
            <person name="Nilsson E."/>
            <person name="Simone D."/>
            <person name="Lopez-Fernandez M."/>
            <person name="Wu X."/>
            <person name="de Brujin I."/>
            <person name="Lundin D."/>
            <person name="Andersson A."/>
            <person name="Bertilsson S."/>
            <person name="Dopson M."/>
        </authorList>
    </citation>
    <scope>NUCLEOTIDE SEQUENCE</scope>
    <source>
        <strain evidence="1">MM415B07304</strain>
    </source>
</reference>
<protein>
    <submittedName>
        <fullName evidence="1">Uncharacterized protein</fullName>
    </submittedName>
</protein>
<proteinExistence type="predicted"/>
<accession>A0A6M3LTJ1</accession>
<dbReference type="EMBL" id="MT143438">
    <property type="protein sequence ID" value="QJA96834.1"/>
    <property type="molecule type" value="Genomic_DNA"/>
</dbReference>
<dbReference type="AlphaFoldDB" id="A0A6M3LTJ1"/>